<protein>
    <recommendedName>
        <fullName evidence="8">Exonuclease domain-containing protein</fullName>
    </recommendedName>
</protein>
<name>A0A1V9Y8B5_9STRA</name>
<dbReference type="InterPro" id="IPR047021">
    <property type="entry name" value="REXO1/3/4-like"/>
</dbReference>
<dbReference type="EMBL" id="JNBS01004867">
    <property type="protein sequence ID" value="OQR81934.1"/>
    <property type="molecule type" value="Genomic_DNA"/>
</dbReference>
<dbReference type="GO" id="GO:0003676">
    <property type="term" value="F:nucleic acid binding"/>
    <property type="evidence" value="ECO:0007669"/>
    <property type="project" value="InterPro"/>
</dbReference>
<evidence type="ECO:0000259" key="8">
    <source>
        <dbReference type="SMART" id="SM00479"/>
    </source>
</evidence>
<comment type="subcellular location">
    <subcellularLocation>
        <location evidence="1">Nucleus</location>
    </subcellularLocation>
</comment>
<dbReference type="GO" id="GO:0005634">
    <property type="term" value="C:nucleus"/>
    <property type="evidence" value="ECO:0007669"/>
    <property type="project" value="UniProtKB-SubCell"/>
</dbReference>
<evidence type="ECO:0000256" key="1">
    <source>
        <dbReference type="ARBA" id="ARBA00004123"/>
    </source>
</evidence>
<evidence type="ECO:0000313" key="9">
    <source>
        <dbReference type="EMBL" id="OQR81934.1"/>
    </source>
</evidence>
<dbReference type="OrthoDB" id="16516at2759"/>
<sequence length="362" mass="40813">MTPKTIADEEPRAKKAKTEESINRTYDDLVAMTQHHPDFKKDFVRPPNTICTQTMKKSSKAKYKKIVAMDCEMCVIMNETTKEKNGKALARVSVVDGENPDEILVDLIVHQPPPGWIVTQYKQMIHGILPEVIDSSKIEPERARKEVLKYIGPDTIVVGHSVFFDLACIGIYHTKVIDTAFIFSRKEVEDAQGKPSLRDLTSQLLELDMPGIHDSYLDAKMSMLAANYALTNACGQVIVNKRRLEIFEEKRAIKAAEKELEQTNAEVRLVVHRIPKGIFNTDVEKFFVSKSSVVPTMVENIVFSNFGSCNAYFRSEAHALLAFNTIQGAESKDPSGRPFKLVKIPTRRGKLMDKIKVMIAKK</sequence>
<dbReference type="Gene3D" id="3.30.420.10">
    <property type="entry name" value="Ribonuclease H-like superfamily/Ribonuclease H"/>
    <property type="match status" value="1"/>
</dbReference>
<dbReference type="STRING" id="74557.A0A1V9Y8B5"/>
<comment type="caution">
    <text evidence="9">The sequence shown here is derived from an EMBL/GenBank/DDBJ whole genome shotgun (WGS) entry which is preliminary data.</text>
</comment>
<dbReference type="SMART" id="SM00479">
    <property type="entry name" value="EXOIII"/>
    <property type="match status" value="1"/>
</dbReference>
<comment type="similarity">
    <text evidence="2">Belongs to the REXO1/REXO3 family.</text>
</comment>
<dbReference type="AlphaFoldDB" id="A0A1V9Y8B5"/>
<dbReference type="InterPro" id="IPR012337">
    <property type="entry name" value="RNaseH-like_sf"/>
</dbReference>
<evidence type="ECO:0000256" key="5">
    <source>
        <dbReference type="ARBA" id="ARBA00023242"/>
    </source>
</evidence>
<keyword evidence="6" id="KW-0175">Coiled coil</keyword>
<evidence type="ECO:0000313" key="10">
    <source>
        <dbReference type="Proteomes" id="UP000243217"/>
    </source>
</evidence>
<evidence type="ECO:0000256" key="3">
    <source>
        <dbReference type="ARBA" id="ARBA00022722"/>
    </source>
</evidence>
<keyword evidence="5" id="KW-0539">Nucleus</keyword>
<dbReference type="Proteomes" id="UP000243217">
    <property type="component" value="Unassembled WGS sequence"/>
</dbReference>
<evidence type="ECO:0000256" key="7">
    <source>
        <dbReference type="SAM" id="MobiDB-lite"/>
    </source>
</evidence>
<proteinExistence type="inferred from homology"/>
<keyword evidence="10" id="KW-1185">Reference proteome</keyword>
<dbReference type="GO" id="GO:0004527">
    <property type="term" value="F:exonuclease activity"/>
    <property type="evidence" value="ECO:0007669"/>
    <property type="project" value="InterPro"/>
</dbReference>
<dbReference type="Pfam" id="PF00929">
    <property type="entry name" value="RNase_T"/>
    <property type="match status" value="1"/>
</dbReference>
<evidence type="ECO:0000256" key="4">
    <source>
        <dbReference type="ARBA" id="ARBA00022801"/>
    </source>
</evidence>
<gene>
    <name evidence="9" type="ORF">THRCLA_11275</name>
</gene>
<feature type="region of interest" description="Disordered" evidence="7">
    <location>
        <begin position="1"/>
        <end position="21"/>
    </location>
</feature>
<dbReference type="PANTHER" id="PTHR12801:SF115">
    <property type="entry name" value="FI18136P1-RELATED"/>
    <property type="match status" value="1"/>
</dbReference>
<keyword evidence="4" id="KW-0378">Hydrolase</keyword>
<dbReference type="InterPro" id="IPR036397">
    <property type="entry name" value="RNaseH_sf"/>
</dbReference>
<reference evidence="9 10" key="1">
    <citation type="journal article" date="2014" name="Genome Biol. Evol.">
        <title>The secreted proteins of Achlya hypogyna and Thraustotheca clavata identify the ancestral oomycete secretome and reveal gene acquisitions by horizontal gene transfer.</title>
        <authorList>
            <person name="Misner I."/>
            <person name="Blouin N."/>
            <person name="Leonard G."/>
            <person name="Richards T.A."/>
            <person name="Lane C.E."/>
        </authorList>
    </citation>
    <scope>NUCLEOTIDE SEQUENCE [LARGE SCALE GENOMIC DNA]</scope>
    <source>
        <strain evidence="9 10">ATCC 34112</strain>
    </source>
</reference>
<accession>A0A1V9Y8B5</accession>
<dbReference type="SUPFAM" id="SSF53098">
    <property type="entry name" value="Ribonuclease H-like"/>
    <property type="match status" value="1"/>
</dbReference>
<feature type="domain" description="Exonuclease" evidence="8">
    <location>
        <begin position="65"/>
        <end position="235"/>
    </location>
</feature>
<feature type="coiled-coil region" evidence="6">
    <location>
        <begin position="246"/>
        <end position="273"/>
    </location>
</feature>
<evidence type="ECO:0000256" key="6">
    <source>
        <dbReference type="SAM" id="Coils"/>
    </source>
</evidence>
<keyword evidence="3" id="KW-0540">Nuclease</keyword>
<organism evidence="9 10">
    <name type="scientific">Thraustotheca clavata</name>
    <dbReference type="NCBI Taxonomy" id="74557"/>
    <lineage>
        <taxon>Eukaryota</taxon>
        <taxon>Sar</taxon>
        <taxon>Stramenopiles</taxon>
        <taxon>Oomycota</taxon>
        <taxon>Saprolegniomycetes</taxon>
        <taxon>Saprolegniales</taxon>
        <taxon>Achlyaceae</taxon>
        <taxon>Thraustotheca</taxon>
    </lineage>
</organism>
<evidence type="ECO:0000256" key="2">
    <source>
        <dbReference type="ARBA" id="ARBA00006357"/>
    </source>
</evidence>
<dbReference type="PANTHER" id="PTHR12801">
    <property type="entry name" value="RNA EXONUCLEASE REXO1 / RECO3 FAMILY MEMBER-RELATED"/>
    <property type="match status" value="1"/>
</dbReference>
<dbReference type="InterPro" id="IPR013520">
    <property type="entry name" value="Ribonucl_H"/>
</dbReference>